<feature type="signal peptide" evidence="11">
    <location>
        <begin position="1"/>
        <end position="18"/>
    </location>
</feature>
<dbReference type="SUPFAM" id="SSF49303">
    <property type="entry name" value="beta-Galactosidase/glucuronidase domain"/>
    <property type="match status" value="2"/>
</dbReference>
<keyword evidence="5 11" id="KW-0732">Signal</keyword>
<dbReference type="FunFam" id="3.20.20.80:FF:000035">
    <property type="entry name" value="Mannosidase beta"/>
    <property type="match status" value="1"/>
</dbReference>
<keyword evidence="8" id="KW-0458">Lysosome</keyword>
<dbReference type="PANTHER" id="PTHR43730">
    <property type="entry name" value="BETA-MANNOSIDASE"/>
    <property type="match status" value="1"/>
</dbReference>
<keyword evidence="16" id="KW-1185">Reference proteome</keyword>
<feature type="domain" description="Glycoside hydrolase family 2 immunoglobulin-like beta-sandwich" evidence="12">
    <location>
        <begin position="212"/>
        <end position="320"/>
    </location>
</feature>
<dbReference type="AlphaFoldDB" id="A0A9D3YNA2"/>
<dbReference type="FunFam" id="2.60.120.260:FF:000060">
    <property type="entry name" value="Probable beta-mannosidase"/>
    <property type="match status" value="1"/>
</dbReference>
<dbReference type="GO" id="GO:0006516">
    <property type="term" value="P:glycoprotein catabolic process"/>
    <property type="evidence" value="ECO:0007669"/>
    <property type="project" value="TreeGrafter"/>
</dbReference>
<keyword evidence="7" id="KW-0325">Glycoprotein</keyword>
<evidence type="ECO:0000256" key="2">
    <source>
        <dbReference type="ARBA" id="ARBA00004371"/>
    </source>
</evidence>
<organism evidence="15 16">
    <name type="scientific">Dreissena polymorpha</name>
    <name type="common">Zebra mussel</name>
    <name type="synonym">Mytilus polymorpha</name>
    <dbReference type="NCBI Taxonomy" id="45954"/>
    <lineage>
        <taxon>Eukaryota</taxon>
        <taxon>Metazoa</taxon>
        <taxon>Spiralia</taxon>
        <taxon>Lophotrochozoa</taxon>
        <taxon>Mollusca</taxon>
        <taxon>Bivalvia</taxon>
        <taxon>Autobranchia</taxon>
        <taxon>Heteroconchia</taxon>
        <taxon>Euheterodonta</taxon>
        <taxon>Imparidentia</taxon>
        <taxon>Neoheterodontei</taxon>
        <taxon>Myida</taxon>
        <taxon>Dreissenoidea</taxon>
        <taxon>Dreissenidae</taxon>
        <taxon>Dreissena</taxon>
    </lineage>
</organism>
<comment type="caution">
    <text evidence="15">The sequence shown here is derived from an EMBL/GenBank/DDBJ whole genome shotgun (WGS) entry which is preliminary data.</text>
</comment>
<evidence type="ECO:0000259" key="12">
    <source>
        <dbReference type="Pfam" id="PF00703"/>
    </source>
</evidence>
<evidence type="ECO:0000256" key="4">
    <source>
        <dbReference type="ARBA" id="ARBA00012754"/>
    </source>
</evidence>
<dbReference type="Pfam" id="PF17753">
    <property type="entry name" value="Ig_mannosidase"/>
    <property type="match status" value="1"/>
</dbReference>
<dbReference type="Gene3D" id="2.60.40.10">
    <property type="entry name" value="Immunoglobulins"/>
    <property type="match status" value="2"/>
</dbReference>
<keyword evidence="6" id="KW-0378">Hydrolase</keyword>
<evidence type="ECO:0000256" key="6">
    <source>
        <dbReference type="ARBA" id="ARBA00022801"/>
    </source>
</evidence>
<proteinExistence type="inferred from homology"/>
<evidence type="ECO:0000256" key="11">
    <source>
        <dbReference type="SAM" id="SignalP"/>
    </source>
</evidence>
<reference evidence="15" key="1">
    <citation type="journal article" date="2019" name="bioRxiv">
        <title>The Genome of the Zebra Mussel, Dreissena polymorpha: A Resource for Invasive Species Research.</title>
        <authorList>
            <person name="McCartney M.A."/>
            <person name="Auch B."/>
            <person name="Kono T."/>
            <person name="Mallez S."/>
            <person name="Zhang Y."/>
            <person name="Obille A."/>
            <person name="Becker A."/>
            <person name="Abrahante J.E."/>
            <person name="Garbe J."/>
            <person name="Badalamenti J.P."/>
            <person name="Herman A."/>
            <person name="Mangelson H."/>
            <person name="Liachko I."/>
            <person name="Sullivan S."/>
            <person name="Sone E.D."/>
            <person name="Koren S."/>
            <person name="Silverstein K.A.T."/>
            <person name="Beckman K.B."/>
            <person name="Gohl D.M."/>
        </authorList>
    </citation>
    <scope>NUCLEOTIDE SEQUENCE</scope>
    <source>
        <strain evidence="15">Duluth1</strain>
        <tissue evidence="15">Whole animal</tissue>
    </source>
</reference>
<dbReference type="FunFam" id="2.60.40.10:FF:000650">
    <property type="entry name" value="Mannosidase beta"/>
    <property type="match status" value="1"/>
</dbReference>
<evidence type="ECO:0000259" key="13">
    <source>
        <dbReference type="Pfam" id="PF17753"/>
    </source>
</evidence>
<comment type="similarity">
    <text evidence="3">Belongs to the glycosyl hydrolase 2 family.</text>
</comment>
<sequence length="923" mass="104991">MVTVLLLPLLLLAAEGMATNTISLNGQWIVSSGDISVPGTVPGSMYTALIASGRIGDPYFRMNDKEYGWIGDRDWAYTRTFQVTADTLAYPRVVLVCEGFDTVATVTVNNQTVGTSMNMFVRYVYDIKQALVVGQNSITVQFQSATGYVKQVASSLPYDILPTCVPPQYHGACGANLIRKTQCSFSWDWGPSFPTQGIWRDIYIQAYNTAVIRDVTSETSKNADGTWHLKVDIFMETIAQLPVHGQLEVKLYPTSVTSSKQVNLVKQNDSVSFNINIPKSAAIDEWWPNGYGNQSLYDLYVFYTDSLGTMNNKKIRIGFRTVELVQDYVSVNKSLGRTFYFRINGRPIFLKGSNWIPADSFLERVTRDRVYNYLKSAADVHMNTLRVWGGGIYEMDIFYEIADELGIMLWQDFMFACAMYPTHPAFIDSVKQEVTYQVRRMKHHPSIIVLSGNNENEKALVQDWYGTGVNFTLYKADYLKLYIDTVRSIVMAEDTSRPFLASSPSNGVETQAEGWVANAPYDTHYGDIHEYKYLTPFYDPSVLRIPRMCSEYGLQSYPSLEGLEPVYNDTDVDYWSDLNDYRNHHPFGNVEMMAEAIQYVNLPNCPDRKQRFSDLIYVTQIDHAVGMRTWSEHYRRWQNRLDSDGQGNTMGALYWMLADIWQAPTWASIEYGGKWKMLHYYAANFFAPTIISPTMDGDFLDVYIVMDELPVKETRQDDTYQLIFKPKTNPRPFSIFDLNTWGNPPASHTRATGPPSEFDGTLYIEMYSWNSFTALKSWSVPFTMNTTAQSVFRADIDTMVQSAQCTRRSTCFLVLHFGDRVAGPSTWYTLSTFSGAQGLEKAKLQISNLRASTVQNQFTFTLTSDKIAPFVWLEAIGVKGRFSDNGFLMYQPNMTLTYLAWEAVDVNKLTAALTVKSLMDVYY</sequence>
<evidence type="ECO:0000256" key="8">
    <source>
        <dbReference type="ARBA" id="ARBA00023228"/>
    </source>
</evidence>
<dbReference type="SUPFAM" id="SSF49785">
    <property type="entry name" value="Galactose-binding domain-like"/>
    <property type="match status" value="1"/>
</dbReference>
<dbReference type="GO" id="GO:0005764">
    <property type="term" value="C:lysosome"/>
    <property type="evidence" value="ECO:0007669"/>
    <property type="project" value="UniProtKB-SubCell"/>
</dbReference>
<dbReference type="InterPro" id="IPR017853">
    <property type="entry name" value="GH"/>
</dbReference>
<evidence type="ECO:0000313" key="15">
    <source>
        <dbReference type="EMBL" id="KAH3701561.1"/>
    </source>
</evidence>
<dbReference type="PANTHER" id="PTHR43730:SF1">
    <property type="entry name" value="BETA-MANNOSIDASE"/>
    <property type="match status" value="1"/>
</dbReference>
<dbReference type="Gene3D" id="2.60.120.260">
    <property type="entry name" value="Galactose-binding domain-like"/>
    <property type="match status" value="1"/>
</dbReference>
<evidence type="ECO:0000313" key="16">
    <source>
        <dbReference type="Proteomes" id="UP000828390"/>
    </source>
</evidence>
<dbReference type="InterPro" id="IPR036156">
    <property type="entry name" value="Beta-gal/glucu_dom_sf"/>
</dbReference>
<dbReference type="InterPro" id="IPR041625">
    <property type="entry name" value="Beta-mannosidase_Ig"/>
</dbReference>
<dbReference type="Pfam" id="PF00703">
    <property type="entry name" value="Glyco_hydro_2"/>
    <property type="match status" value="1"/>
</dbReference>
<dbReference type="EC" id="3.2.1.25" evidence="4"/>
<gene>
    <name evidence="15" type="ORF">DPMN_076550</name>
</gene>
<name>A0A9D3YNA2_DREPO</name>
<keyword evidence="9" id="KW-0326">Glycosidase</keyword>
<dbReference type="InterPro" id="IPR006102">
    <property type="entry name" value="Ig-like_GH2"/>
</dbReference>
<dbReference type="Gene3D" id="3.20.20.80">
    <property type="entry name" value="Glycosidases"/>
    <property type="match status" value="1"/>
</dbReference>
<evidence type="ECO:0000256" key="10">
    <source>
        <dbReference type="ARBA" id="ARBA00033445"/>
    </source>
</evidence>
<evidence type="ECO:0000256" key="3">
    <source>
        <dbReference type="ARBA" id="ARBA00007401"/>
    </source>
</evidence>
<dbReference type="InterPro" id="IPR013783">
    <property type="entry name" value="Ig-like_fold"/>
</dbReference>
<reference evidence="15" key="2">
    <citation type="submission" date="2020-11" db="EMBL/GenBank/DDBJ databases">
        <authorList>
            <person name="McCartney M.A."/>
            <person name="Auch B."/>
            <person name="Kono T."/>
            <person name="Mallez S."/>
            <person name="Becker A."/>
            <person name="Gohl D.M."/>
            <person name="Silverstein K.A.T."/>
            <person name="Koren S."/>
            <person name="Bechman K.B."/>
            <person name="Herman A."/>
            <person name="Abrahante J.E."/>
            <person name="Garbe J."/>
        </authorList>
    </citation>
    <scope>NUCLEOTIDE SEQUENCE</scope>
    <source>
        <strain evidence="15">Duluth1</strain>
        <tissue evidence="15">Whole animal</tissue>
    </source>
</reference>
<dbReference type="Pfam" id="PF22666">
    <property type="entry name" value="Glyco_hydro_2_N2"/>
    <property type="match status" value="1"/>
</dbReference>
<comment type="catalytic activity">
    <reaction evidence="1">
        <text>Hydrolysis of terminal, non-reducing beta-D-mannose residues in beta-D-mannosides.</text>
        <dbReference type="EC" id="3.2.1.25"/>
    </reaction>
</comment>
<evidence type="ECO:0000256" key="5">
    <source>
        <dbReference type="ARBA" id="ARBA00022729"/>
    </source>
</evidence>
<feature type="domain" description="Beta-mannosidase Ig-fold" evidence="13">
    <location>
        <begin position="848"/>
        <end position="920"/>
    </location>
</feature>
<protein>
    <recommendedName>
        <fullName evidence="4">beta-mannosidase</fullName>
        <ecNumber evidence="4">3.2.1.25</ecNumber>
    </recommendedName>
    <alternativeName>
        <fullName evidence="10">Mannanase</fullName>
    </alternativeName>
</protein>
<dbReference type="SUPFAM" id="SSF51445">
    <property type="entry name" value="(Trans)glycosidases"/>
    <property type="match status" value="1"/>
</dbReference>
<dbReference type="EMBL" id="JAIWYP010000015">
    <property type="protein sequence ID" value="KAH3701561.1"/>
    <property type="molecule type" value="Genomic_DNA"/>
</dbReference>
<evidence type="ECO:0000259" key="14">
    <source>
        <dbReference type="Pfam" id="PF22666"/>
    </source>
</evidence>
<comment type="subcellular location">
    <subcellularLocation>
        <location evidence="2">Lysosome</location>
    </subcellularLocation>
</comment>
<evidence type="ECO:0000256" key="1">
    <source>
        <dbReference type="ARBA" id="ARBA00000829"/>
    </source>
</evidence>
<feature type="domain" description="Beta-mannosidase-like galactose-binding" evidence="14">
    <location>
        <begin position="32"/>
        <end position="200"/>
    </location>
</feature>
<dbReference type="InterPro" id="IPR008979">
    <property type="entry name" value="Galactose-bd-like_sf"/>
</dbReference>
<dbReference type="GO" id="GO:0004567">
    <property type="term" value="F:beta-mannosidase activity"/>
    <property type="evidence" value="ECO:0007669"/>
    <property type="project" value="UniProtKB-EC"/>
</dbReference>
<evidence type="ECO:0000256" key="9">
    <source>
        <dbReference type="ARBA" id="ARBA00023295"/>
    </source>
</evidence>
<dbReference type="OrthoDB" id="2866996at2759"/>
<accession>A0A9D3YNA2</accession>
<dbReference type="Proteomes" id="UP000828390">
    <property type="component" value="Unassembled WGS sequence"/>
</dbReference>
<evidence type="ECO:0000256" key="7">
    <source>
        <dbReference type="ARBA" id="ARBA00023180"/>
    </source>
</evidence>
<dbReference type="InterPro" id="IPR054593">
    <property type="entry name" value="Beta-mannosidase-like_N2"/>
</dbReference>
<dbReference type="InterPro" id="IPR050887">
    <property type="entry name" value="Beta-mannosidase_GH2"/>
</dbReference>
<feature type="chain" id="PRO_5039301155" description="beta-mannosidase" evidence="11">
    <location>
        <begin position="19"/>
        <end position="923"/>
    </location>
</feature>